<gene>
    <name evidence="1" type="ORF">ColLi_01821</name>
</gene>
<sequence length="166" mass="18608">MSAATVNPKPSADQKPPEETILCAVYPMLVKPGILPHDDPSHSTLRTFIDLLDTTATEKEQRLKASPFRAAGNTFDFSNPAKCHLPDVWQFADQANLARLYDAVFRSDKQPDFVKATNLQIYIWSHQRGPQPSKKPNFHYGWCGCFPRDNPKANELHVGPDDGPHV</sequence>
<keyword evidence="2" id="KW-1185">Reference proteome</keyword>
<dbReference type="EMBL" id="BPPX01000003">
    <property type="protein sequence ID" value="GJC78983.1"/>
    <property type="molecule type" value="Genomic_DNA"/>
</dbReference>
<evidence type="ECO:0000313" key="1">
    <source>
        <dbReference type="EMBL" id="GJC78983.1"/>
    </source>
</evidence>
<name>A0AA37GEN3_9PEZI</name>
<evidence type="ECO:0000313" key="2">
    <source>
        <dbReference type="Proteomes" id="UP001055172"/>
    </source>
</evidence>
<dbReference type="AlphaFoldDB" id="A0AA37GEN3"/>
<reference evidence="1 2" key="1">
    <citation type="submission" date="2021-07" db="EMBL/GenBank/DDBJ databases">
        <title>Genome data of Colletotrichum spaethianum.</title>
        <authorList>
            <person name="Utami Y.D."/>
            <person name="Hiruma K."/>
        </authorList>
    </citation>
    <scope>NUCLEOTIDE SEQUENCE [LARGE SCALE GENOMIC DNA]</scope>
    <source>
        <strain evidence="1 2">MAFF 242679</strain>
    </source>
</reference>
<protein>
    <submittedName>
        <fullName evidence="1">Uncharacterized protein</fullName>
    </submittedName>
</protein>
<comment type="caution">
    <text evidence="1">The sequence shown here is derived from an EMBL/GenBank/DDBJ whole genome shotgun (WGS) entry which is preliminary data.</text>
</comment>
<organism evidence="1 2">
    <name type="scientific">Colletotrichum liriopes</name>
    <dbReference type="NCBI Taxonomy" id="708192"/>
    <lineage>
        <taxon>Eukaryota</taxon>
        <taxon>Fungi</taxon>
        <taxon>Dikarya</taxon>
        <taxon>Ascomycota</taxon>
        <taxon>Pezizomycotina</taxon>
        <taxon>Sordariomycetes</taxon>
        <taxon>Hypocreomycetidae</taxon>
        <taxon>Glomerellales</taxon>
        <taxon>Glomerellaceae</taxon>
        <taxon>Colletotrichum</taxon>
        <taxon>Colletotrichum spaethianum species complex</taxon>
    </lineage>
</organism>
<proteinExistence type="predicted"/>
<accession>A0AA37GEN3</accession>
<dbReference type="Proteomes" id="UP001055172">
    <property type="component" value="Unassembled WGS sequence"/>
</dbReference>